<keyword evidence="1" id="KW-1133">Transmembrane helix</keyword>
<dbReference type="EMBL" id="ASPP01005011">
    <property type="protein sequence ID" value="ETO31309.1"/>
    <property type="molecule type" value="Genomic_DNA"/>
</dbReference>
<keyword evidence="3" id="KW-1185">Reference proteome</keyword>
<gene>
    <name evidence="2" type="ORF">RFI_05813</name>
</gene>
<evidence type="ECO:0000313" key="3">
    <source>
        <dbReference type="Proteomes" id="UP000023152"/>
    </source>
</evidence>
<dbReference type="AlphaFoldDB" id="X6NZN9"/>
<name>X6NZN9_RETFI</name>
<comment type="caution">
    <text evidence="2">The sequence shown here is derived from an EMBL/GenBank/DDBJ whole genome shotgun (WGS) entry which is preliminary data.</text>
</comment>
<accession>X6NZN9</accession>
<feature type="transmembrane region" description="Helical" evidence="1">
    <location>
        <begin position="153"/>
        <end position="177"/>
    </location>
</feature>
<keyword evidence="1" id="KW-0812">Transmembrane</keyword>
<protein>
    <submittedName>
        <fullName evidence="2">Uncharacterized protein</fullName>
    </submittedName>
</protein>
<organism evidence="2 3">
    <name type="scientific">Reticulomyxa filosa</name>
    <dbReference type="NCBI Taxonomy" id="46433"/>
    <lineage>
        <taxon>Eukaryota</taxon>
        <taxon>Sar</taxon>
        <taxon>Rhizaria</taxon>
        <taxon>Retaria</taxon>
        <taxon>Foraminifera</taxon>
        <taxon>Monothalamids</taxon>
        <taxon>Reticulomyxidae</taxon>
        <taxon>Reticulomyxa</taxon>
    </lineage>
</organism>
<reference evidence="2 3" key="1">
    <citation type="journal article" date="2013" name="Curr. Biol.">
        <title>The Genome of the Foraminiferan Reticulomyxa filosa.</title>
        <authorList>
            <person name="Glockner G."/>
            <person name="Hulsmann N."/>
            <person name="Schleicher M."/>
            <person name="Noegel A.A."/>
            <person name="Eichinger L."/>
            <person name="Gallinger C."/>
            <person name="Pawlowski J."/>
            <person name="Sierra R."/>
            <person name="Euteneuer U."/>
            <person name="Pillet L."/>
            <person name="Moustafa A."/>
            <person name="Platzer M."/>
            <person name="Groth M."/>
            <person name="Szafranski K."/>
            <person name="Schliwa M."/>
        </authorList>
    </citation>
    <scope>NUCLEOTIDE SEQUENCE [LARGE SCALE GENOMIC DNA]</scope>
</reference>
<evidence type="ECO:0000256" key="1">
    <source>
        <dbReference type="SAM" id="Phobius"/>
    </source>
</evidence>
<dbReference type="Proteomes" id="UP000023152">
    <property type="component" value="Unassembled WGS sequence"/>
</dbReference>
<evidence type="ECO:0000313" key="2">
    <source>
        <dbReference type="EMBL" id="ETO31309.1"/>
    </source>
</evidence>
<keyword evidence="1" id="KW-0472">Membrane</keyword>
<sequence length="192" mass="22039">MSCLLAEQLQEEKKLTHESYQRELLGVSNAFYGLALEKTVQSGNMNLNSDDKLGLLHKNLDLNGNRGVRNSFELMTSRKGKENIPQFYTTDDLKPKSYDWKNLEFGNSNSASNLNLNSYRSSLSNTYAMAAASNQNKLQQDVSRTRLQQSKNYFGNNYIVCFAFLFYSSAFCFYYLFFCLFDGFGFLVRTLI</sequence>
<proteinExistence type="predicted"/>